<dbReference type="EMBL" id="VSSQ01004522">
    <property type="protein sequence ID" value="MPM25543.1"/>
    <property type="molecule type" value="Genomic_DNA"/>
</dbReference>
<evidence type="ECO:0000313" key="2">
    <source>
        <dbReference type="EMBL" id="MPM25543.1"/>
    </source>
</evidence>
<dbReference type="GO" id="GO:0043190">
    <property type="term" value="C:ATP-binding cassette (ABC) transporter complex"/>
    <property type="evidence" value="ECO:0007669"/>
    <property type="project" value="InterPro"/>
</dbReference>
<organism evidence="2">
    <name type="scientific">bioreactor metagenome</name>
    <dbReference type="NCBI Taxonomy" id="1076179"/>
    <lineage>
        <taxon>unclassified sequences</taxon>
        <taxon>metagenomes</taxon>
        <taxon>ecological metagenomes</taxon>
    </lineage>
</organism>
<evidence type="ECO:0000259" key="1">
    <source>
        <dbReference type="Pfam" id="PF04069"/>
    </source>
</evidence>
<sequence>MVREGLETDMPEAYQVLDQFQWTIEDVEALMLQIYEGESAEDAAEAFVEANPDLVAEWTAGVAE</sequence>
<gene>
    <name evidence="2" type="primary">gbuC_1</name>
    <name evidence="2" type="ORF">SDC9_72039</name>
</gene>
<protein>
    <submittedName>
        <fullName evidence="2">Glycine betaine/carnitine transport binding protein GbuC</fullName>
    </submittedName>
</protein>
<dbReference type="InterPro" id="IPR007210">
    <property type="entry name" value="ABC_Gly_betaine_transp_sub-bd"/>
</dbReference>
<proteinExistence type="predicted"/>
<reference evidence="2" key="1">
    <citation type="submission" date="2019-08" db="EMBL/GenBank/DDBJ databases">
        <authorList>
            <person name="Kucharzyk K."/>
            <person name="Murdoch R.W."/>
            <person name="Higgins S."/>
            <person name="Loffler F."/>
        </authorList>
    </citation>
    <scope>NUCLEOTIDE SEQUENCE</scope>
</reference>
<dbReference type="AlphaFoldDB" id="A0A644YGB6"/>
<dbReference type="Gene3D" id="3.40.190.10">
    <property type="entry name" value="Periplasmic binding protein-like II"/>
    <property type="match status" value="1"/>
</dbReference>
<dbReference type="SUPFAM" id="SSF53850">
    <property type="entry name" value="Periplasmic binding protein-like II"/>
    <property type="match status" value="1"/>
</dbReference>
<comment type="caution">
    <text evidence="2">The sequence shown here is derived from an EMBL/GenBank/DDBJ whole genome shotgun (WGS) entry which is preliminary data.</text>
</comment>
<feature type="domain" description="ABC-type glycine betaine transport system substrate-binding" evidence="1">
    <location>
        <begin position="2"/>
        <end position="49"/>
    </location>
</feature>
<accession>A0A644YGB6</accession>
<dbReference type="Pfam" id="PF04069">
    <property type="entry name" value="OpuAC"/>
    <property type="match status" value="1"/>
</dbReference>
<dbReference type="GO" id="GO:0022857">
    <property type="term" value="F:transmembrane transporter activity"/>
    <property type="evidence" value="ECO:0007669"/>
    <property type="project" value="InterPro"/>
</dbReference>
<name>A0A644YGB6_9ZZZZ</name>